<dbReference type="GO" id="GO:0005524">
    <property type="term" value="F:ATP binding"/>
    <property type="evidence" value="ECO:0007669"/>
    <property type="project" value="UniProtKB-KW"/>
</dbReference>
<evidence type="ECO:0000256" key="2">
    <source>
        <dbReference type="ARBA" id="ARBA00022741"/>
    </source>
</evidence>
<dbReference type="PIRSF" id="PIRSF006806">
    <property type="entry name" value="FTHF_cligase"/>
    <property type="match status" value="1"/>
</dbReference>
<dbReference type="GO" id="GO:0009396">
    <property type="term" value="P:folic acid-containing compound biosynthetic process"/>
    <property type="evidence" value="ECO:0007669"/>
    <property type="project" value="TreeGrafter"/>
</dbReference>
<dbReference type="SUPFAM" id="SSF100950">
    <property type="entry name" value="NagB/RpiA/CoA transferase-like"/>
    <property type="match status" value="1"/>
</dbReference>
<sequence>MPATQSIQVTKVALRKSMQKKLTALSQEEKKLQSENVITKLFALPLLQKSKRISVYLSTEDEISTEPILKYIFENKKSCFVPRYSRNDMEMVKLNSMKDWEALPLTKWNIKQPDLSDIRENALEGGGLDLVIVPGVAFTSKGDRLGHGKGFYDTFLTSLEKRQRYAPITVALAFKEQVLNEIPLQQHDVKIDLILYSNNED</sequence>
<comment type="catalytic activity">
    <reaction evidence="4 7">
        <text>(6S)-5-formyl-5,6,7,8-tetrahydrofolate + ATP = (6R)-5,10-methenyltetrahydrofolate + ADP + phosphate</text>
        <dbReference type="Rhea" id="RHEA:10488"/>
        <dbReference type="ChEBI" id="CHEBI:30616"/>
        <dbReference type="ChEBI" id="CHEBI:43474"/>
        <dbReference type="ChEBI" id="CHEBI:57455"/>
        <dbReference type="ChEBI" id="CHEBI:57457"/>
        <dbReference type="ChEBI" id="CHEBI:456216"/>
        <dbReference type="EC" id="6.3.3.2"/>
    </reaction>
</comment>
<dbReference type="EC" id="6.3.3.2" evidence="5 7"/>
<dbReference type="NCBIfam" id="TIGR02727">
    <property type="entry name" value="MTHFS_bact"/>
    <property type="match status" value="1"/>
</dbReference>
<dbReference type="PANTHER" id="PTHR23407">
    <property type="entry name" value="ATPASE INHIBITOR/5-FORMYLTETRAHYDROFOLATE CYCLO-LIGASE"/>
    <property type="match status" value="1"/>
</dbReference>
<keyword evidence="3 6" id="KW-0067">ATP-binding</keyword>
<comment type="caution">
    <text evidence="8">The sequence shown here is derived from an EMBL/GenBank/DDBJ whole genome shotgun (WGS) entry which is preliminary data.</text>
</comment>
<keyword evidence="2 6" id="KW-0547">Nucleotide-binding</keyword>
<dbReference type="AlphaFoldDB" id="A0AAN7PKL7"/>
<dbReference type="InterPro" id="IPR037171">
    <property type="entry name" value="NagB/RpiA_transferase-like"/>
</dbReference>
<dbReference type="EMBL" id="JARPUR010000001">
    <property type="protein sequence ID" value="KAK4884576.1"/>
    <property type="molecule type" value="Genomic_DNA"/>
</dbReference>
<evidence type="ECO:0000256" key="6">
    <source>
        <dbReference type="PIRSR" id="PIRSR006806-1"/>
    </source>
</evidence>
<keyword evidence="7" id="KW-0479">Metal-binding</keyword>
<accession>A0AAN7PKL7</accession>
<feature type="binding site" evidence="6">
    <location>
        <begin position="144"/>
        <end position="152"/>
    </location>
    <ligand>
        <name>ATP</name>
        <dbReference type="ChEBI" id="CHEBI:30616"/>
    </ligand>
</feature>
<gene>
    <name evidence="8" type="ORF">RN001_000847</name>
</gene>
<keyword evidence="9" id="KW-1185">Reference proteome</keyword>
<evidence type="ECO:0000313" key="8">
    <source>
        <dbReference type="EMBL" id="KAK4884576.1"/>
    </source>
</evidence>
<protein>
    <recommendedName>
        <fullName evidence="5 7">5-formyltetrahydrofolate cyclo-ligase</fullName>
        <ecNumber evidence="5 7">6.3.3.2</ecNumber>
    </recommendedName>
</protein>
<name>A0AAN7PKL7_9COLE</name>
<feature type="binding site" evidence="6">
    <location>
        <position position="57"/>
    </location>
    <ligand>
        <name>substrate</name>
    </ligand>
</feature>
<dbReference type="Gene3D" id="3.40.50.10420">
    <property type="entry name" value="NagB/RpiA/CoA transferase-like"/>
    <property type="match status" value="1"/>
</dbReference>
<proteinExistence type="inferred from homology"/>
<dbReference type="InterPro" id="IPR024185">
    <property type="entry name" value="FTHF_cligase-like_sf"/>
</dbReference>
<reference evidence="9" key="1">
    <citation type="submission" date="2023-01" db="EMBL/GenBank/DDBJ databases">
        <title>Key to firefly adult light organ development and bioluminescence: homeobox transcription factors regulate luciferase expression and transportation to peroxisome.</title>
        <authorList>
            <person name="Fu X."/>
        </authorList>
    </citation>
    <scope>NUCLEOTIDE SEQUENCE [LARGE SCALE GENOMIC DNA]</scope>
</reference>
<dbReference type="InterPro" id="IPR002698">
    <property type="entry name" value="FTHF_cligase"/>
</dbReference>
<dbReference type="GO" id="GO:0035999">
    <property type="term" value="P:tetrahydrofolate interconversion"/>
    <property type="evidence" value="ECO:0007669"/>
    <property type="project" value="TreeGrafter"/>
</dbReference>
<comment type="cofactor">
    <cofactor evidence="7">
        <name>Mg(2+)</name>
        <dbReference type="ChEBI" id="CHEBI:18420"/>
    </cofactor>
</comment>
<keyword evidence="7" id="KW-0460">Magnesium</keyword>
<dbReference type="GO" id="GO:0046872">
    <property type="term" value="F:metal ion binding"/>
    <property type="evidence" value="ECO:0007669"/>
    <property type="project" value="UniProtKB-KW"/>
</dbReference>
<evidence type="ECO:0000256" key="4">
    <source>
        <dbReference type="ARBA" id="ARBA00036539"/>
    </source>
</evidence>
<dbReference type="FunFam" id="3.40.50.10420:FF:000007">
    <property type="entry name" value="5-formyltetrahydrofolate cyclo-ligase"/>
    <property type="match status" value="1"/>
</dbReference>
<dbReference type="Pfam" id="PF01812">
    <property type="entry name" value="5-FTHF_cyc-lig"/>
    <property type="match status" value="1"/>
</dbReference>
<organism evidence="8 9">
    <name type="scientific">Aquatica leii</name>
    <dbReference type="NCBI Taxonomy" id="1421715"/>
    <lineage>
        <taxon>Eukaryota</taxon>
        <taxon>Metazoa</taxon>
        <taxon>Ecdysozoa</taxon>
        <taxon>Arthropoda</taxon>
        <taxon>Hexapoda</taxon>
        <taxon>Insecta</taxon>
        <taxon>Pterygota</taxon>
        <taxon>Neoptera</taxon>
        <taxon>Endopterygota</taxon>
        <taxon>Coleoptera</taxon>
        <taxon>Polyphaga</taxon>
        <taxon>Elateriformia</taxon>
        <taxon>Elateroidea</taxon>
        <taxon>Lampyridae</taxon>
        <taxon>Luciolinae</taxon>
        <taxon>Aquatica</taxon>
    </lineage>
</organism>
<evidence type="ECO:0000256" key="3">
    <source>
        <dbReference type="ARBA" id="ARBA00022840"/>
    </source>
</evidence>
<evidence type="ECO:0000256" key="7">
    <source>
        <dbReference type="RuleBase" id="RU361279"/>
    </source>
</evidence>
<dbReference type="GO" id="GO:0005739">
    <property type="term" value="C:mitochondrion"/>
    <property type="evidence" value="ECO:0007669"/>
    <property type="project" value="TreeGrafter"/>
</dbReference>
<evidence type="ECO:0000313" key="9">
    <source>
        <dbReference type="Proteomes" id="UP001353858"/>
    </source>
</evidence>
<dbReference type="Proteomes" id="UP001353858">
    <property type="component" value="Unassembled WGS sequence"/>
</dbReference>
<evidence type="ECO:0000256" key="5">
    <source>
        <dbReference type="ARBA" id="ARBA00038966"/>
    </source>
</evidence>
<feature type="binding site" evidence="6">
    <location>
        <position position="62"/>
    </location>
    <ligand>
        <name>substrate</name>
    </ligand>
</feature>
<feature type="binding site" evidence="6">
    <location>
        <begin position="11"/>
        <end position="15"/>
    </location>
    <ligand>
        <name>ATP</name>
        <dbReference type="ChEBI" id="CHEBI:30616"/>
    </ligand>
</feature>
<comment type="similarity">
    <text evidence="1 7">Belongs to the 5-formyltetrahydrofolate cyclo-ligase family.</text>
</comment>
<dbReference type="PANTHER" id="PTHR23407:SF1">
    <property type="entry name" value="5-FORMYLTETRAHYDROFOLATE CYCLO-LIGASE"/>
    <property type="match status" value="1"/>
</dbReference>
<evidence type="ECO:0000256" key="1">
    <source>
        <dbReference type="ARBA" id="ARBA00010638"/>
    </source>
</evidence>
<dbReference type="GO" id="GO:0030272">
    <property type="term" value="F:5-formyltetrahydrofolate cyclo-ligase activity"/>
    <property type="evidence" value="ECO:0007669"/>
    <property type="project" value="UniProtKB-EC"/>
</dbReference>